<feature type="domain" description="C2H2-type" evidence="7">
    <location>
        <begin position="417"/>
        <end position="444"/>
    </location>
</feature>
<reference evidence="9" key="1">
    <citation type="submission" date="2016-04" db="UniProtKB">
        <authorList>
            <consortium name="WormBaseParasite"/>
        </authorList>
    </citation>
    <scope>IDENTIFICATION</scope>
</reference>
<dbReference type="PANTHER" id="PTHR24379">
    <property type="entry name" value="KRAB AND ZINC FINGER DOMAIN-CONTAINING"/>
    <property type="match status" value="1"/>
</dbReference>
<dbReference type="InterPro" id="IPR013087">
    <property type="entry name" value="Znf_C2H2_type"/>
</dbReference>
<keyword evidence="3" id="KW-0677">Repeat</keyword>
<comment type="similarity">
    <text evidence="1">Belongs to the krueppel C2H2-type zinc-finger protein family.</text>
</comment>
<dbReference type="PROSITE" id="PS50157">
    <property type="entry name" value="ZINC_FINGER_C2H2_2"/>
    <property type="match status" value="6"/>
</dbReference>
<dbReference type="PROSITE" id="PS00028">
    <property type="entry name" value="ZINC_FINGER_C2H2_1"/>
    <property type="match status" value="5"/>
</dbReference>
<evidence type="ECO:0000313" key="9">
    <source>
        <dbReference type="WBParaSite" id="EEL_0000410901-mRNA-1"/>
    </source>
</evidence>
<dbReference type="SUPFAM" id="SSF57667">
    <property type="entry name" value="beta-beta-alpha zinc fingers"/>
    <property type="match status" value="3"/>
</dbReference>
<dbReference type="InterPro" id="IPR036236">
    <property type="entry name" value="Znf_C2H2_sf"/>
</dbReference>
<evidence type="ECO:0000256" key="2">
    <source>
        <dbReference type="ARBA" id="ARBA00022723"/>
    </source>
</evidence>
<sequence length="470" mass="55900">MSSEWSGCFYDKKVDDGVAECIADLFYEPSSYDELCFYCVEGAYCPRHETPEPRVRVRQKEGNSAAESMNYVLDEIFGLRNDRWLYTSCEIEIAANSRENAAVEAEQQNFTEKRSVSVDEHNKTQRHVFLCLLILTWRISVLVFCWHELRLQVDSPSIRKTQLPRITQYQFQNNTCHFFPPFRNTFYLAILFSIERDVKSMALERYPNQDPTDRSKDGADDALKMMCEDVEEVFIGPKRRKKLSPIRNDRQKYQRFRNKQYLCDICDSAFTLKHNIQTHLLLYHPNNETYMKRRRGKRYRCLKCNALFRTFVAVQKHQKRQHEVRMRPKCATCQKEFPTSSLLREHVAVIHLNLRPFKCAKCSAVFGRQGCLRRHDMMRHLNYVYVCPYKQCTHPGFKCSKALTAHIRSIHTHVRPYKCEQCEKCFVRRNDLRVHSDIHNTECKYVCPTCKQKFQRRIHFQKHSKKCHPK</sequence>
<evidence type="ECO:0000256" key="3">
    <source>
        <dbReference type="ARBA" id="ARBA00022737"/>
    </source>
</evidence>
<dbReference type="FunFam" id="3.30.160.60:FF:000383">
    <property type="entry name" value="Uncharacterized protein"/>
    <property type="match status" value="1"/>
</dbReference>
<feature type="domain" description="C2H2-type" evidence="7">
    <location>
        <begin position="328"/>
        <end position="356"/>
    </location>
</feature>
<feature type="domain" description="C2H2-type" evidence="7">
    <location>
        <begin position="299"/>
        <end position="322"/>
    </location>
</feature>
<keyword evidence="2" id="KW-0479">Metal-binding</keyword>
<dbReference type="WBParaSite" id="EEL_0000410901-mRNA-1">
    <property type="protein sequence ID" value="EEL_0000410901-mRNA-1"/>
    <property type="gene ID" value="EEL_0000410901"/>
</dbReference>
<dbReference type="Proteomes" id="UP000050640">
    <property type="component" value="Unplaced"/>
</dbReference>
<feature type="domain" description="C2H2-type" evidence="7">
    <location>
        <begin position="261"/>
        <end position="289"/>
    </location>
</feature>
<accession>A0A158Q7B5</accession>
<proteinExistence type="inferred from homology"/>
<dbReference type="STRING" id="1147741.A0A158Q7B5"/>
<keyword evidence="8" id="KW-1185">Reference proteome</keyword>
<feature type="domain" description="C2H2-type" evidence="7">
    <location>
        <begin position="445"/>
        <end position="470"/>
    </location>
</feature>
<dbReference type="Pfam" id="PF00096">
    <property type="entry name" value="zf-C2H2"/>
    <property type="match status" value="2"/>
</dbReference>
<organism evidence="8 9">
    <name type="scientific">Elaeophora elaphi</name>
    <dbReference type="NCBI Taxonomy" id="1147741"/>
    <lineage>
        <taxon>Eukaryota</taxon>
        <taxon>Metazoa</taxon>
        <taxon>Ecdysozoa</taxon>
        <taxon>Nematoda</taxon>
        <taxon>Chromadorea</taxon>
        <taxon>Rhabditida</taxon>
        <taxon>Spirurina</taxon>
        <taxon>Spiruromorpha</taxon>
        <taxon>Filarioidea</taxon>
        <taxon>Onchocercidae</taxon>
        <taxon>Elaeophora</taxon>
    </lineage>
</organism>
<evidence type="ECO:0000256" key="1">
    <source>
        <dbReference type="ARBA" id="ARBA00006991"/>
    </source>
</evidence>
<evidence type="ECO:0000256" key="5">
    <source>
        <dbReference type="ARBA" id="ARBA00022833"/>
    </source>
</evidence>
<name>A0A158Q7B5_9BILA</name>
<dbReference type="SMART" id="SM00355">
    <property type="entry name" value="ZnF_C2H2"/>
    <property type="match status" value="7"/>
</dbReference>
<dbReference type="PANTHER" id="PTHR24379:SF121">
    <property type="entry name" value="C2H2-TYPE DOMAIN-CONTAINING PROTEIN"/>
    <property type="match status" value="1"/>
</dbReference>
<dbReference type="AlphaFoldDB" id="A0A158Q7B5"/>
<keyword evidence="4 6" id="KW-0863">Zinc-finger</keyword>
<dbReference type="GO" id="GO:0008270">
    <property type="term" value="F:zinc ion binding"/>
    <property type="evidence" value="ECO:0007669"/>
    <property type="project" value="UniProtKB-KW"/>
</dbReference>
<keyword evidence="5" id="KW-0862">Zinc</keyword>
<dbReference type="Gene3D" id="3.30.160.60">
    <property type="entry name" value="Classic Zinc Finger"/>
    <property type="match status" value="3"/>
</dbReference>
<feature type="domain" description="C2H2-type" evidence="7">
    <location>
        <begin position="357"/>
        <end position="380"/>
    </location>
</feature>
<evidence type="ECO:0000259" key="7">
    <source>
        <dbReference type="PROSITE" id="PS50157"/>
    </source>
</evidence>
<evidence type="ECO:0000313" key="8">
    <source>
        <dbReference type="Proteomes" id="UP000050640"/>
    </source>
</evidence>
<evidence type="ECO:0000256" key="4">
    <source>
        <dbReference type="ARBA" id="ARBA00022771"/>
    </source>
</evidence>
<evidence type="ECO:0000256" key="6">
    <source>
        <dbReference type="PROSITE-ProRule" id="PRU00042"/>
    </source>
</evidence>
<protein>
    <submittedName>
        <fullName evidence="9">Zinc finger protein</fullName>
    </submittedName>
</protein>